<dbReference type="PROSITE" id="PS50914">
    <property type="entry name" value="BON"/>
    <property type="match status" value="1"/>
</dbReference>
<evidence type="ECO:0000259" key="1">
    <source>
        <dbReference type="PROSITE" id="PS50914"/>
    </source>
</evidence>
<evidence type="ECO:0000313" key="3">
    <source>
        <dbReference type="Proteomes" id="UP000199393"/>
    </source>
</evidence>
<sequence length="92" mass="10598">MTYVPWFLPYQPPSAFRSEPACEDARLACRLLDRMLRDPLLRHEHICIEVQNRVVILEGVVSSVEVRAHAHECAWDTPGVHDVNNQLHASQR</sequence>
<dbReference type="AlphaFoldDB" id="A0A1C3MX74"/>
<accession>A0A1C3MX74</accession>
<reference evidence="3" key="1">
    <citation type="submission" date="2016-06" db="EMBL/GenBank/DDBJ databases">
        <authorList>
            <person name="Varghese N."/>
        </authorList>
    </citation>
    <scope>NUCLEOTIDE SEQUENCE [LARGE SCALE GENOMIC DNA]</scope>
    <source>
        <strain evidence="3">DSM 45344</strain>
    </source>
</reference>
<gene>
    <name evidence="2" type="ORF">GA0070620_0397</name>
</gene>
<dbReference type="Gene3D" id="3.30.1340.30">
    <property type="match status" value="1"/>
</dbReference>
<feature type="domain" description="BON" evidence="1">
    <location>
        <begin position="23"/>
        <end position="91"/>
    </location>
</feature>
<evidence type="ECO:0000313" key="2">
    <source>
        <dbReference type="EMBL" id="SBV24932.1"/>
    </source>
</evidence>
<dbReference type="InterPro" id="IPR007055">
    <property type="entry name" value="BON_dom"/>
</dbReference>
<organism evidence="2 3">
    <name type="scientific">Micromonospora krabiensis</name>
    <dbReference type="NCBI Taxonomy" id="307121"/>
    <lineage>
        <taxon>Bacteria</taxon>
        <taxon>Bacillati</taxon>
        <taxon>Actinomycetota</taxon>
        <taxon>Actinomycetes</taxon>
        <taxon>Micromonosporales</taxon>
        <taxon>Micromonosporaceae</taxon>
        <taxon>Micromonospora</taxon>
    </lineage>
</organism>
<dbReference type="Pfam" id="PF04972">
    <property type="entry name" value="BON"/>
    <property type="match status" value="1"/>
</dbReference>
<protein>
    <submittedName>
        <fullName evidence="2">BON domain-containing protein</fullName>
    </submittedName>
</protein>
<dbReference type="OrthoDB" id="3403070at2"/>
<name>A0A1C3MX74_9ACTN</name>
<proteinExistence type="predicted"/>
<keyword evidence="3" id="KW-1185">Reference proteome</keyword>
<dbReference type="STRING" id="307121.GA0070620_0397"/>
<dbReference type="Proteomes" id="UP000199393">
    <property type="component" value="Chromosome I"/>
</dbReference>
<dbReference type="EMBL" id="LT598496">
    <property type="protein sequence ID" value="SBV24932.1"/>
    <property type="molecule type" value="Genomic_DNA"/>
</dbReference>
<dbReference type="RefSeq" id="WP_091587951.1">
    <property type="nucleotide sequence ID" value="NZ_JBHRWG010000002.1"/>
</dbReference>